<gene>
    <name evidence="2" type="ORF">GCM10011574_14460</name>
</gene>
<dbReference type="Gene3D" id="3.30.70.1290">
    <property type="entry name" value="Transposase IS200-like"/>
    <property type="match status" value="1"/>
</dbReference>
<dbReference type="GO" id="GO:0006313">
    <property type="term" value="P:DNA transposition"/>
    <property type="evidence" value="ECO:0007669"/>
    <property type="project" value="InterPro"/>
</dbReference>
<feature type="domain" description="Transposase IS200-like" evidence="1">
    <location>
        <begin position="12"/>
        <end position="68"/>
    </location>
</feature>
<dbReference type="Proteomes" id="UP000653480">
    <property type="component" value="Unassembled WGS sequence"/>
</dbReference>
<evidence type="ECO:0000259" key="1">
    <source>
        <dbReference type="Pfam" id="PF01797"/>
    </source>
</evidence>
<dbReference type="RefSeq" id="WP_229689528.1">
    <property type="nucleotide sequence ID" value="NZ_BMMN01000002.1"/>
</dbReference>
<dbReference type="AlphaFoldDB" id="A0A8H9GVV9"/>
<reference evidence="2" key="1">
    <citation type="journal article" date="2014" name="Int. J. Syst. Evol. Microbiol.">
        <title>Complete genome sequence of Corynebacterium casei LMG S-19264T (=DSM 44701T), isolated from a smear-ripened cheese.</title>
        <authorList>
            <consortium name="US DOE Joint Genome Institute (JGI-PGF)"/>
            <person name="Walter F."/>
            <person name="Albersmeier A."/>
            <person name="Kalinowski J."/>
            <person name="Ruckert C."/>
        </authorList>
    </citation>
    <scope>NUCLEOTIDE SEQUENCE</scope>
    <source>
        <strain evidence="2">CGMCC 4.7138</strain>
    </source>
</reference>
<accession>A0A8H9GVV9</accession>
<dbReference type="InterPro" id="IPR002686">
    <property type="entry name" value="Transposase_17"/>
</dbReference>
<organism evidence="2 3">
    <name type="scientific">Microbispora bryophytorum</name>
    <dbReference type="NCBI Taxonomy" id="1460882"/>
    <lineage>
        <taxon>Bacteria</taxon>
        <taxon>Bacillati</taxon>
        <taxon>Actinomycetota</taxon>
        <taxon>Actinomycetes</taxon>
        <taxon>Streptosporangiales</taxon>
        <taxon>Streptosporangiaceae</taxon>
        <taxon>Microbispora</taxon>
    </lineage>
</organism>
<evidence type="ECO:0000313" key="3">
    <source>
        <dbReference type="Proteomes" id="UP000653480"/>
    </source>
</evidence>
<evidence type="ECO:0000313" key="2">
    <source>
        <dbReference type="EMBL" id="GGO03965.1"/>
    </source>
</evidence>
<sequence length="81" mass="9070">MTRQVRVSHGAAYDLGYHVVWCLKYGCPVLAGPVKARLEELVRAKVGEHGWETAALEVMPDHVHLFVIPRFLPPAFVSAFQ</sequence>
<comment type="caution">
    <text evidence="2">The sequence shown here is derived from an EMBL/GenBank/DDBJ whole genome shotgun (WGS) entry which is preliminary data.</text>
</comment>
<dbReference type="Pfam" id="PF01797">
    <property type="entry name" value="Y1_Tnp"/>
    <property type="match status" value="1"/>
</dbReference>
<dbReference type="PANTHER" id="PTHR33360:SF2">
    <property type="entry name" value="TRANSPOSASE FOR INSERTION SEQUENCE ELEMENT IS200"/>
    <property type="match status" value="1"/>
</dbReference>
<dbReference type="GO" id="GO:0003677">
    <property type="term" value="F:DNA binding"/>
    <property type="evidence" value="ECO:0007669"/>
    <property type="project" value="InterPro"/>
</dbReference>
<dbReference type="GO" id="GO:0004803">
    <property type="term" value="F:transposase activity"/>
    <property type="evidence" value="ECO:0007669"/>
    <property type="project" value="InterPro"/>
</dbReference>
<proteinExistence type="predicted"/>
<dbReference type="InterPro" id="IPR036515">
    <property type="entry name" value="Transposase_17_sf"/>
</dbReference>
<dbReference type="PANTHER" id="PTHR33360">
    <property type="entry name" value="TRANSPOSASE FOR INSERTION SEQUENCE ELEMENT IS200"/>
    <property type="match status" value="1"/>
</dbReference>
<name>A0A8H9GVV9_9ACTN</name>
<protein>
    <recommendedName>
        <fullName evidence="1">Transposase IS200-like domain-containing protein</fullName>
    </recommendedName>
</protein>
<keyword evidence="3" id="KW-1185">Reference proteome</keyword>
<dbReference type="EMBL" id="BMMN01000002">
    <property type="protein sequence ID" value="GGO03965.1"/>
    <property type="molecule type" value="Genomic_DNA"/>
</dbReference>
<dbReference type="SUPFAM" id="SSF143422">
    <property type="entry name" value="Transposase IS200-like"/>
    <property type="match status" value="1"/>
</dbReference>
<reference evidence="2" key="2">
    <citation type="submission" date="2020-09" db="EMBL/GenBank/DDBJ databases">
        <authorList>
            <person name="Sun Q."/>
            <person name="Zhou Y."/>
        </authorList>
    </citation>
    <scope>NUCLEOTIDE SEQUENCE</scope>
    <source>
        <strain evidence="2">CGMCC 4.7138</strain>
    </source>
</reference>